<accession>E9JC64</accession>
<feature type="non-terminal residue" evidence="2">
    <location>
        <position position="252"/>
    </location>
</feature>
<evidence type="ECO:0000256" key="1">
    <source>
        <dbReference type="SAM" id="MobiDB-lite"/>
    </source>
</evidence>
<reference evidence="2" key="1">
    <citation type="journal article" date="2011" name="Proc. Natl. Acad. Sci. U.S.A.">
        <title>The genome of the fire ant Solenopsis invicta.</title>
        <authorList>
            <person name="Wurm Y."/>
            <person name="Wang J."/>
            <person name="Riba-Grognuz O."/>
            <person name="Corona M."/>
            <person name="Nygaard S."/>
            <person name="Hunt B.G."/>
            <person name="Ingram K.K."/>
            <person name="Falquet L."/>
            <person name="Nipitwattanaphon M."/>
            <person name="Gotzek D."/>
            <person name="Dijkstra M.B."/>
            <person name="Oettler J."/>
            <person name="Comtesse F."/>
            <person name="Shih C.J."/>
            <person name="Wu W.J."/>
            <person name="Yang C.C."/>
            <person name="Thomas J."/>
            <person name="Beaudoing E."/>
            <person name="Pradervand S."/>
            <person name="Flegel V."/>
            <person name="Cook E.D."/>
            <person name="Fabbretti R."/>
            <person name="Stockinger H."/>
            <person name="Long L."/>
            <person name="Farmerie W.G."/>
            <person name="Oakey J."/>
            <person name="Boomsma J.J."/>
            <person name="Pamilo P."/>
            <person name="Yi S.V."/>
            <person name="Heinze J."/>
            <person name="Goodisman M.A."/>
            <person name="Farinelli L."/>
            <person name="Harshman K."/>
            <person name="Hulo N."/>
            <person name="Cerutti L."/>
            <person name="Xenarios I."/>
            <person name="Shoemaker D."/>
            <person name="Keller L."/>
        </authorList>
    </citation>
    <scope>NUCLEOTIDE SEQUENCE [LARGE SCALE GENOMIC DNA]</scope>
</reference>
<feature type="compositionally biased region" description="Polar residues" evidence="1">
    <location>
        <begin position="177"/>
        <end position="186"/>
    </location>
</feature>
<dbReference type="HOGENOM" id="CLU_1105049_0_0_1"/>
<evidence type="ECO:0000313" key="2">
    <source>
        <dbReference type="EMBL" id="EFZ09584.1"/>
    </source>
</evidence>
<organism>
    <name type="scientific">Solenopsis invicta</name>
    <name type="common">Red imported fire ant</name>
    <name type="synonym">Solenopsis wagneri</name>
    <dbReference type="NCBI Taxonomy" id="13686"/>
    <lineage>
        <taxon>Eukaryota</taxon>
        <taxon>Metazoa</taxon>
        <taxon>Ecdysozoa</taxon>
        <taxon>Arthropoda</taxon>
        <taxon>Hexapoda</taxon>
        <taxon>Insecta</taxon>
        <taxon>Pterygota</taxon>
        <taxon>Neoptera</taxon>
        <taxon>Endopterygota</taxon>
        <taxon>Hymenoptera</taxon>
        <taxon>Apocrita</taxon>
        <taxon>Aculeata</taxon>
        <taxon>Formicoidea</taxon>
        <taxon>Formicidae</taxon>
        <taxon>Myrmicinae</taxon>
        <taxon>Solenopsis</taxon>
    </lineage>
</organism>
<feature type="non-terminal residue" evidence="2">
    <location>
        <position position="1"/>
    </location>
</feature>
<feature type="region of interest" description="Disordered" evidence="1">
    <location>
        <begin position="176"/>
        <end position="206"/>
    </location>
</feature>
<proteinExistence type="predicted"/>
<protein>
    <submittedName>
        <fullName evidence="2">Uncharacterized protein</fullName>
    </submittedName>
</protein>
<name>E9JC64_SOLIN</name>
<gene>
    <name evidence="2" type="ORF">SINV_01462</name>
</gene>
<dbReference type="EMBL" id="GL771738">
    <property type="protein sequence ID" value="EFZ09584.1"/>
    <property type="molecule type" value="Genomic_DNA"/>
</dbReference>
<sequence length="252" mass="28180">IIDRSVIFATPEPEQDAKPLLVNQLFGSQNVMIKGVSWDQTIYNCAKSTVQAGLREKLRFELLSKFKSVKDDLLILGPPKLNKLLFPALKTSSTVAKRDEYQALAQTQPTFNIGLVRRAFIKPALNLLRKFTTDIAPIDEWLFGASFADKIKDMQACEKVARGLVKSTPVSLKVVPQQATRNQSIRKQAPSGNRKRPCSPVKSIETSGRDSIFEETIAEIGFPFPLSSLLDSKNCKQTRRFYAYLGNSDVRS</sequence>
<dbReference type="AlphaFoldDB" id="E9JC64"/>